<sequence>MNLDRAQAPSPSLPIPEQGRDSPSSGITSPLPEGEDGLGSASPELPLTMSASVMLAELPRDATAALESVGGFAQEKVVVRFKPVGAAPSLAQELCKITATRKFEEVVRYLRKKLRCKDTDSVFLYVNSAFAPSLDEVVGNLHQCFKNAQDQLIVAYSMTPAFG</sequence>
<name>A0A7S9PUN2_EPIFF</name>
<dbReference type="GO" id="GO:0000421">
    <property type="term" value="C:autophagosome membrane"/>
    <property type="evidence" value="ECO:0007669"/>
    <property type="project" value="TreeGrafter"/>
</dbReference>
<comment type="similarity">
    <text evidence="2 10">Belongs to the ATG12 family.</text>
</comment>
<dbReference type="EMBL" id="CP031386">
    <property type="protein sequence ID" value="QPG97800.1"/>
    <property type="molecule type" value="Genomic_DNA"/>
</dbReference>
<dbReference type="Gene3D" id="3.10.20.90">
    <property type="entry name" value="Phosphatidylinositol 3-kinase Catalytic Subunit, Chain A, domain 1"/>
    <property type="match status" value="1"/>
</dbReference>
<keyword evidence="7 10" id="KW-0653">Protein transport</keyword>
<dbReference type="GO" id="GO:0034274">
    <property type="term" value="C:Atg12-Atg5-Atg16 complex"/>
    <property type="evidence" value="ECO:0007669"/>
    <property type="project" value="TreeGrafter"/>
</dbReference>
<evidence type="ECO:0000256" key="7">
    <source>
        <dbReference type="ARBA" id="ARBA00022927"/>
    </source>
</evidence>
<protein>
    <recommendedName>
        <fullName evidence="3 10">Ubiquitin-like protein ATG12</fullName>
    </recommendedName>
</protein>
<organism evidence="12 13">
    <name type="scientific">Epichloe festucae (strain Fl1)</name>
    <dbReference type="NCBI Taxonomy" id="877507"/>
    <lineage>
        <taxon>Eukaryota</taxon>
        <taxon>Fungi</taxon>
        <taxon>Dikarya</taxon>
        <taxon>Ascomycota</taxon>
        <taxon>Pezizomycotina</taxon>
        <taxon>Sordariomycetes</taxon>
        <taxon>Hypocreomycetidae</taxon>
        <taxon>Hypocreales</taxon>
        <taxon>Clavicipitaceae</taxon>
        <taxon>Epichloe</taxon>
    </lineage>
</organism>
<gene>
    <name evidence="12" type="primary">ATG12</name>
    <name evidence="12" type="ORF">C2857_006887</name>
</gene>
<evidence type="ECO:0000256" key="11">
    <source>
        <dbReference type="SAM" id="MobiDB-lite"/>
    </source>
</evidence>
<keyword evidence="6 10" id="KW-0833">Ubl conjugation pathway</keyword>
<evidence type="ECO:0000256" key="9">
    <source>
        <dbReference type="ARBA" id="ARBA00023136"/>
    </source>
</evidence>
<dbReference type="GO" id="GO:0034045">
    <property type="term" value="C:phagophore assembly site membrane"/>
    <property type="evidence" value="ECO:0007669"/>
    <property type="project" value="UniProtKB-SubCell"/>
</dbReference>
<evidence type="ECO:0000313" key="12">
    <source>
        <dbReference type="EMBL" id="QPG97800.1"/>
    </source>
</evidence>
<dbReference type="OrthoDB" id="10003551at2759"/>
<keyword evidence="5 10" id="KW-1017">Isopeptide bond</keyword>
<dbReference type="Proteomes" id="UP000594364">
    <property type="component" value="Chromosome 2"/>
</dbReference>
<dbReference type="SUPFAM" id="SSF54236">
    <property type="entry name" value="Ubiquitin-like"/>
    <property type="match status" value="1"/>
</dbReference>
<feature type="region of interest" description="Disordered" evidence="11">
    <location>
        <begin position="1"/>
        <end position="43"/>
    </location>
</feature>
<dbReference type="PANTHER" id="PTHR13385:SF0">
    <property type="entry name" value="UBIQUITIN-LIKE PROTEIN ATG12"/>
    <property type="match status" value="1"/>
</dbReference>
<keyword evidence="9 10" id="KW-0472">Membrane</keyword>
<dbReference type="GO" id="GO:0015031">
    <property type="term" value="P:protein transport"/>
    <property type="evidence" value="ECO:0007669"/>
    <property type="project" value="UniProtKB-KW"/>
</dbReference>
<dbReference type="GO" id="GO:0061723">
    <property type="term" value="P:glycophagy"/>
    <property type="evidence" value="ECO:0007669"/>
    <property type="project" value="TreeGrafter"/>
</dbReference>
<dbReference type="GO" id="GO:0019776">
    <property type="term" value="F:Atg8-family ligase activity"/>
    <property type="evidence" value="ECO:0007669"/>
    <property type="project" value="TreeGrafter"/>
</dbReference>
<comment type="function">
    <text evidence="10">Ubiquitin-like protein involved in cytoplasm to vacuole transport (Cvt), autophagy vesicles formation, mitophagy, and nucleophagy.</text>
</comment>
<evidence type="ECO:0000256" key="3">
    <source>
        <dbReference type="ARBA" id="ARBA00015875"/>
    </source>
</evidence>
<evidence type="ECO:0000256" key="10">
    <source>
        <dbReference type="RuleBase" id="RU361201"/>
    </source>
</evidence>
<evidence type="ECO:0000256" key="2">
    <source>
        <dbReference type="ARBA" id="ARBA00007778"/>
    </source>
</evidence>
<dbReference type="GO" id="GO:0097352">
    <property type="term" value="P:autophagosome maturation"/>
    <property type="evidence" value="ECO:0007669"/>
    <property type="project" value="TreeGrafter"/>
</dbReference>
<keyword evidence="8 10" id="KW-0072">Autophagy</keyword>
<evidence type="ECO:0000256" key="6">
    <source>
        <dbReference type="ARBA" id="ARBA00022786"/>
    </source>
</evidence>
<accession>A0A7S9PUN2</accession>
<dbReference type="AlphaFoldDB" id="A0A7S9PUN2"/>
<evidence type="ECO:0000256" key="8">
    <source>
        <dbReference type="ARBA" id="ARBA00023006"/>
    </source>
</evidence>
<evidence type="ECO:0000256" key="5">
    <source>
        <dbReference type="ARBA" id="ARBA00022499"/>
    </source>
</evidence>
<dbReference type="GO" id="GO:0000045">
    <property type="term" value="P:autophagosome assembly"/>
    <property type="evidence" value="ECO:0007669"/>
    <property type="project" value="InterPro"/>
</dbReference>
<proteinExistence type="inferred from homology"/>
<dbReference type="CDD" id="cd01612">
    <property type="entry name" value="Ubl_ATG12"/>
    <property type="match status" value="1"/>
</dbReference>
<dbReference type="PANTHER" id="PTHR13385">
    <property type="entry name" value="AUTOPHAGY PROTEIN 12"/>
    <property type="match status" value="1"/>
</dbReference>
<comment type="subcellular location">
    <subcellularLocation>
        <location evidence="1 10">Preautophagosomal structure membrane</location>
        <topology evidence="1 10">Peripheral membrane protein</topology>
    </subcellularLocation>
</comment>
<dbReference type="GO" id="GO:0000422">
    <property type="term" value="P:autophagy of mitochondrion"/>
    <property type="evidence" value="ECO:0007669"/>
    <property type="project" value="TreeGrafter"/>
</dbReference>
<dbReference type="InterPro" id="IPR007242">
    <property type="entry name" value="Atg12"/>
</dbReference>
<dbReference type="GO" id="GO:0034727">
    <property type="term" value="P:piecemeal microautophagy of the nucleus"/>
    <property type="evidence" value="ECO:0007669"/>
    <property type="project" value="TreeGrafter"/>
</dbReference>
<evidence type="ECO:0000313" key="13">
    <source>
        <dbReference type="Proteomes" id="UP000594364"/>
    </source>
</evidence>
<dbReference type="FunFam" id="3.10.20.90:FF:000148">
    <property type="entry name" value="Ubiquitin-like protein ATG12"/>
    <property type="match status" value="1"/>
</dbReference>
<reference evidence="12 13" key="1">
    <citation type="journal article" date="2018" name="PLoS Genet.">
        <title>Repeat elements organise 3D genome structure and mediate transcription in the filamentous fungus Epichloe festucae.</title>
        <authorList>
            <person name="Winter D.J."/>
            <person name="Ganley A.R.D."/>
            <person name="Young C.A."/>
            <person name="Liachko I."/>
            <person name="Schardl C.L."/>
            <person name="Dupont P.Y."/>
            <person name="Berry D."/>
            <person name="Ram A."/>
            <person name="Scott B."/>
            <person name="Cox M.P."/>
        </authorList>
    </citation>
    <scope>NUCLEOTIDE SEQUENCE [LARGE SCALE GENOMIC DNA]</scope>
    <source>
        <strain evidence="12 13">Fl1</strain>
    </source>
</reference>
<keyword evidence="4 10" id="KW-0813">Transport</keyword>
<keyword evidence="13" id="KW-1185">Reference proteome</keyword>
<evidence type="ECO:0000256" key="4">
    <source>
        <dbReference type="ARBA" id="ARBA00022448"/>
    </source>
</evidence>
<comment type="subunit">
    <text evidence="10">Forms a conjugate with ATG5.</text>
</comment>
<dbReference type="InterPro" id="IPR029071">
    <property type="entry name" value="Ubiquitin-like_domsf"/>
</dbReference>
<evidence type="ECO:0000256" key="1">
    <source>
        <dbReference type="ARBA" id="ARBA00004623"/>
    </source>
</evidence>
<dbReference type="Pfam" id="PF04110">
    <property type="entry name" value="APG12"/>
    <property type="match status" value="1"/>
</dbReference>